<reference evidence="4" key="2">
    <citation type="journal article" date="2019" name="Int. J. Syst. Evol. Microbiol.">
        <title>The Global Catalogue of Microorganisms (GCM) 10K type strain sequencing project: providing services to taxonomists for standard genome sequencing and annotation.</title>
        <authorList>
            <consortium name="The Broad Institute Genomics Platform"/>
            <consortium name="The Broad Institute Genome Sequencing Center for Infectious Disease"/>
            <person name="Wu L."/>
            <person name="Ma J."/>
        </authorList>
    </citation>
    <scope>NUCLEOTIDE SEQUENCE [LARGE SCALE GENOMIC DNA]</scope>
    <source>
        <strain evidence="4">KCTC 32255</strain>
    </source>
</reference>
<sequence>MTTNPEPDRDQRGEVVSERPPVRLGFVRVVNGVISVVTGLFAVVLALHILLVVGEANMRNDFAQFVTGWAEAVDLGLGTLFPAANEKLEVALNEGIAALLWLVIGAALTTLLARIFVPEGESRAWYRRTVR</sequence>
<organism evidence="2 4">
    <name type="scientific">Haloechinothrix salitolerans</name>
    <dbReference type="NCBI Taxonomy" id="926830"/>
    <lineage>
        <taxon>Bacteria</taxon>
        <taxon>Bacillati</taxon>
        <taxon>Actinomycetota</taxon>
        <taxon>Actinomycetes</taxon>
        <taxon>Pseudonocardiales</taxon>
        <taxon>Pseudonocardiaceae</taxon>
        <taxon>Haloechinothrix</taxon>
    </lineage>
</organism>
<evidence type="ECO:0000313" key="4">
    <source>
        <dbReference type="Proteomes" id="UP001596337"/>
    </source>
</evidence>
<dbReference type="EMBL" id="JBHSXX010000001">
    <property type="protein sequence ID" value="MFC6871753.1"/>
    <property type="molecule type" value="Genomic_DNA"/>
</dbReference>
<feature type="transmembrane region" description="Helical" evidence="1">
    <location>
        <begin position="29"/>
        <end position="53"/>
    </location>
</feature>
<keyword evidence="1" id="KW-0812">Transmembrane</keyword>
<keyword evidence="1" id="KW-1133">Transmembrane helix</keyword>
<accession>A0ABW2BTU6</accession>
<proteinExistence type="predicted"/>
<protein>
    <recommendedName>
        <fullName evidence="5">Ion channel</fullName>
    </recommendedName>
</protein>
<comment type="caution">
    <text evidence="2">The sequence shown here is derived from an EMBL/GenBank/DDBJ whole genome shotgun (WGS) entry which is preliminary data.</text>
</comment>
<dbReference type="RefSeq" id="WP_345391896.1">
    <property type="nucleotide sequence ID" value="NZ_BAABLA010000007.1"/>
</dbReference>
<evidence type="ECO:0000313" key="2">
    <source>
        <dbReference type="EMBL" id="MFC6865563.1"/>
    </source>
</evidence>
<reference evidence="2" key="1">
    <citation type="journal article" date="2014" name="Int. J. Syst. Evol. Microbiol.">
        <title>Complete genome of a new Firmicutes species belonging to the dominant human colonic microbiota ('Ruminococcus bicirculans') reveals two chromosomes and a selective capacity to utilize plant glucans.</title>
        <authorList>
            <consortium name="NISC Comparative Sequencing Program"/>
            <person name="Wegmann U."/>
            <person name="Louis P."/>
            <person name="Goesmann A."/>
            <person name="Henrissat B."/>
            <person name="Duncan S.H."/>
            <person name="Flint H.J."/>
        </authorList>
    </citation>
    <scope>NUCLEOTIDE SEQUENCE</scope>
    <source>
        <strain evidence="2">JCM 15899</strain>
    </source>
</reference>
<gene>
    <name evidence="2" type="ORF">ACFQGD_00215</name>
    <name evidence="3" type="ORF">ACFQGD_32000</name>
</gene>
<dbReference type="Proteomes" id="UP001596337">
    <property type="component" value="Unassembled WGS sequence"/>
</dbReference>
<keyword evidence="1" id="KW-0472">Membrane</keyword>
<keyword evidence="4" id="KW-1185">Reference proteome</keyword>
<evidence type="ECO:0008006" key="5">
    <source>
        <dbReference type="Google" id="ProtNLM"/>
    </source>
</evidence>
<evidence type="ECO:0000256" key="1">
    <source>
        <dbReference type="SAM" id="Phobius"/>
    </source>
</evidence>
<reference evidence="2" key="3">
    <citation type="submission" date="2024-09" db="EMBL/GenBank/DDBJ databases">
        <authorList>
            <person name="Sun Q."/>
            <person name="Mori K."/>
        </authorList>
    </citation>
    <scope>NUCLEOTIDE SEQUENCE</scope>
    <source>
        <strain evidence="2">JCM 15899</strain>
    </source>
</reference>
<dbReference type="EMBL" id="JBHSXX010000001">
    <property type="protein sequence ID" value="MFC6865563.1"/>
    <property type="molecule type" value="Genomic_DNA"/>
</dbReference>
<name>A0ABW2BTU6_9PSEU</name>
<evidence type="ECO:0000313" key="3">
    <source>
        <dbReference type="EMBL" id="MFC6871753.1"/>
    </source>
</evidence>
<feature type="transmembrane region" description="Helical" evidence="1">
    <location>
        <begin position="96"/>
        <end position="117"/>
    </location>
</feature>